<keyword evidence="2" id="KW-0238">DNA-binding</keyword>
<organism evidence="5 6">
    <name type="scientific">Actinokineospora guangxiensis</name>
    <dbReference type="NCBI Taxonomy" id="1490288"/>
    <lineage>
        <taxon>Bacteria</taxon>
        <taxon>Bacillati</taxon>
        <taxon>Actinomycetota</taxon>
        <taxon>Actinomycetes</taxon>
        <taxon>Pseudonocardiales</taxon>
        <taxon>Pseudonocardiaceae</taxon>
        <taxon>Actinokineospora</taxon>
    </lineage>
</organism>
<evidence type="ECO:0000256" key="2">
    <source>
        <dbReference type="ARBA" id="ARBA00023125"/>
    </source>
</evidence>
<keyword evidence="3" id="KW-0804">Transcription</keyword>
<dbReference type="SMART" id="SM00895">
    <property type="entry name" value="FCD"/>
    <property type="match status" value="1"/>
</dbReference>
<dbReference type="SUPFAM" id="SSF46785">
    <property type="entry name" value="Winged helix' DNA-binding domain"/>
    <property type="match status" value="1"/>
</dbReference>
<evidence type="ECO:0000313" key="5">
    <source>
        <dbReference type="EMBL" id="MFC5290373.1"/>
    </source>
</evidence>
<dbReference type="Gene3D" id="1.20.120.530">
    <property type="entry name" value="GntR ligand-binding domain-like"/>
    <property type="match status" value="1"/>
</dbReference>
<dbReference type="SUPFAM" id="SSF48008">
    <property type="entry name" value="GntR ligand-binding domain-like"/>
    <property type="match status" value="1"/>
</dbReference>
<dbReference type="Pfam" id="PF00392">
    <property type="entry name" value="GntR"/>
    <property type="match status" value="1"/>
</dbReference>
<name>A0ABW0EVA7_9PSEU</name>
<gene>
    <name evidence="5" type="ORF">ACFPM7_25250</name>
</gene>
<dbReference type="Proteomes" id="UP001596157">
    <property type="component" value="Unassembled WGS sequence"/>
</dbReference>
<dbReference type="SMART" id="SM00345">
    <property type="entry name" value="HTH_GNTR"/>
    <property type="match status" value="1"/>
</dbReference>
<dbReference type="Gene3D" id="1.10.10.10">
    <property type="entry name" value="Winged helix-like DNA-binding domain superfamily/Winged helix DNA-binding domain"/>
    <property type="match status" value="1"/>
</dbReference>
<dbReference type="InterPro" id="IPR036388">
    <property type="entry name" value="WH-like_DNA-bd_sf"/>
</dbReference>
<accession>A0ABW0EVA7</accession>
<dbReference type="InterPro" id="IPR000524">
    <property type="entry name" value="Tscrpt_reg_HTH_GntR"/>
</dbReference>
<dbReference type="RefSeq" id="WP_378250262.1">
    <property type="nucleotide sequence ID" value="NZ_JBHSKF010000016.1"/>
</dbReference>
<evidence type="ECO:0000313" key="6">
    <source>
        <dbReference type="Proteomes" id="UP001596157"/>
    </source>
</evidence>
<evidence type="ECO:0000259" key="4">
    <source>
        <dbReference type="PROSITE" id="PS50949"/>
    </source>
</evidence>
<evidence type="ECO:0000256" key="3">
    <source>
        <dbReference type="ARBA" id="ARBA00023163"/>
    </source>
</evidence>
<dbReference type="InterPro" id="IPR008920">
    <property type="entry name" value="TF_FadR/GntR_C"/>
</dbReference>
<keyword evidence="1" id="KW-0805">Transcription regulation</keyword>
<dbReference type="PANTHER" id="PTHR43537:SF5">
    <property type="entry name" value="UXU OPERON TRANSCRIPTIONAL REGULATOR"/>
    <property type="match status" value="1"/>
</dbReference>
<evidence type="ECO:0000256" key="1">
    <source>
        <dbReference type="ARBA" id="ARBA00023015"/>
    </source>
</evidence>
<dbReference type="EMBL" id="JBHSKF010000016">
    <property type="protein sequence ID" value="MFC5290373.1"/>
    <property type="molecule type" value="Genomic_DNA"/>
</dbReference>
<dbReference type="InterPro" id="IPR036390">
    <property type="entry name" value="WH_DNA-bd_sf"/>
</dbReference>
<keyword evidence="6" id="KW-1185">Reference proteome</keyword>
<dbReference type="InterPro" id="IPR011711">
    <property type="entry name" value="GntR_C"/>
</dbReference>
<dbReference type="PROSITE" id="PS50949">
    <property type="entry name" value="HTH_GNTR"/>
    <property type="match status" value="1"/>
</dbReference>
<reference evidence="6" key="1">
    <citation type="journal article" date="2019" name="Int. J. Syst. Evol. Microbiol.">
        <title>The Global Catalogue of Microorganisms (GCM) 10K type strain sequencing project: providing services to taxonomists for standard genome sequencing and annotation.</title>
        <authorList>
            <consortium name="The Broad Institute Genomics Platform"/>
            <consortium name="The Broad Institute Genome Sequencing Center for Infectious Disease"/>
            <person name="Wu L."/>
            <person name="Ma J."/>
        </authorList>
    </citation>
    <scope>NUCLEOTIDE SEQUENCE [LARGE SCALE GENOMIC DNA]</scope>
    <source>
        <strain evidence="6">CCUG 59778</strain>
    </source>
</reference>
<feature type="domain" description="HTH gntR-type" evidence="4">
    <location>
        <begin position="10"/>
        <end position="77"/>
    </location>
</feature>
<protein>
    <submittedName>
        <fullName evidence="5">GntR family transcriptional regulator</fullName>
    </submittedName>
</protein>
<proteinExistence type="predicted"/>
<comment type="caution">
    <text evidence="5">The sequence shown here is derived from an EMBL/GenBank/DDBJ whole genome shotgun (WGS) entry which is preliminary data.</text>
</comment>
<dbReference type="Pfam" id="PF07729">
    <property type="entry name" value="FCD"/>
    <property type="match status" value="1"/>
</dbReference>
<sequence length="220" mass="24191">MASTRSPFAATLRDRIAQQVRDRILSGVLPNNSKIEIDELAAEFGSSRTPVREALIELSHQGLVEIIPRRGARVTGMSIETVRDNFNVFGGLSGLAAEWATMRATPDLIARLNAVHAEVGPDSTDEQLIKVNWRLHREINRACGSDRLIALIGQLSSTMPATYFTLIPEQVEISQREHQDLINAIGRGDAAGARFLAEHHIRHAGEQMVERIEAASREAG</sequence>
<dbReference type="CDD" id="cd07377">
    <property type="entry name" value="WHTH_GntR"/>
    <property type="match status" value="1"/>
</dbReference>
<dbReference type="PANTHER" id="PTHR43537">
    <property type="entry name" value="TRANSCRIPTIONAL REGULATOR, GNTR FAMILY"/>
    <property type="match status" value="1"/>
</dbReference>